<dbReference type="Pfam" id="PF01230">
    <property type="entry name" value="HIT"/>
    <property type="match status" value="1"/>
</dbReference>
<feature type="binding site" evidence="4">
    <location>
        <position position="162"/>
    </location>
    <ligand>
        <name>substrate</name>
    </ligand>
</feature>
<feature type="binding site" evidence="4">
    <location>
        <position position="177"/>
    </location>
    <ligand>
        <name>substrate</name>
    </ligand>
</feature>
<gene>
    <name evidence="10" type="ORF">QBC46DRAFT_376448</name>
</gene>
<reference evidence="11" key="1">
    <citation type="journal article" date="2023" name="Mol. Phylogenet. Evol.">
        <title>Genome-scale phylogeny and comparative genomics of the fungal order Sordariales.</title>
        <authorList>
            <person name="Hensen N."/>
            <person name="Bonometti L."/>
            <person name="Westerberg I."/>
            <person name="Brannstrom I.O."/>
            <person name="Guillou S."/>
            <person name="Cros-Aarteil S."/>
            <person name="Calhoun S."/>
            <person name="Haridas S."/>
            <person name="Kuo A."/>
            <person name="Mondo S."/>
            <person name="Pangilinan J."/>
            <person name="Riley R."/>
            <person name="LaButti K."/>
            <person name="Andreopoulos B."/>
            <person name="Lipzen A."/>
            <person name="Chen C."/>
            <person name="Yan M."/>
            <person name="Daum C."/>
            <person name="Ng V."/>
            <person name="Clum A."/>
            <person name="Steindorff A."/>
            <person name="Ohm R.A."/>
            <person name="Martin F."/>
            <person name="Silar P."/>
            <person name="Natvig D.O."/>
            <person name="Lalanne C."/>
            <person name="Gautier V."/>
            <person name="Ament-Velasquez S.L."/>
            <person name="Kruys A."/>
            <person name="Hutchinson M.I."/>
            <person name="Powell A.J."/>
            <person name="Barry K."/>
            <person name="Miller A.N."/>
            <person name="Grigoriev I.V."/>
            <person name="Debuchy R."/>
            <person name="Gladieux P."/>
            <person name="Hiltunen Thoren M."/>
            <person name="Johannesson H."/>
        </authorList>
    </citation>
    <scope>NUCLEOTIDE SEQUENCE [LARGE SCALE GENOMIC DNA]</scope>
    <source>
        <strain evidence="11">CBS 340.73</strain>
    </source>
</reference>
<evidence type="ECO:0000313" key="11">
    <source>
        <dbReference type="Proteomes" id="UP001303473"/>
    </source>
</evidence>
<feature type="region of interest" description="Disordered" evidence="8">
    <location>
        <begin position="116"/>
        <end position="160"/>
    </location>
</feature>
<protein>
    <recommendedName>
        <fullName evidence="7">Bis(5'-adenosyl)-triphosphatase</fullName>
        <ecNumber evidence="7">3.6.1.29</ecNumber>
    </recommendedName>
</protein>
<keyword evidence="11" id="KW-1185">Reference proteome</keyword>
<comment type="caution">
    <text evidence="10">The sequence shown here is derived from an EMBL/GenBank/DDBJ whole genome shotgun (WGS) entry which is preliminary data.</text>
</comment>
<dbReference type="GO" id="GO:0000166">
    <property type="term" value="F:nucleotide binding"/>
    <property type="evidence" value="ECO:0007669"/>
    <property type="project" value="UniProtKB-KW"/>
</dbReference>
<dbReference type="PANTHER" id="PTHR46243">
    <property type="entry name" value="BIS(5'-ADENOSYL)-TRIPHOSPHATASE"/>
    <property type="match status" value="1"/>
</dbReference>
<proteinExistence type="predicted"/>
<organism evidence="10 11">
    <name type="scientific">Diplogelasinospora grovesii</name>
    <dbReference type="NCBI Taxonomy" id="303347"/>
    <lineage>
        <taxon>Eukaryota</taxon>
        <taxon>Fungi</taxon>
        <taxon>Dikarya</taxon>
        <taxon>Ascomycota</taxon>
        <taxon>Pezizomycotina</taxon>
        <taxon>Sordariomycetes</taxon>
        <taxon>Sordariomycetidae</taxon>
        <taxon>Sordariales</taxon>
        <taxon>Diplogelasinosporaceae</taxon>
        <taxon>Diplogelasinospora</taxon>
    </lineage>
</organism>
<dbReference type="PANTHER" id="PTHR46243:SF1">
    <property type="entry name" value="BIS(5'-ADENOSYL)-TRIPHOSPHATASE"/>
    <property type="match status" value="1"/>
</dbReference>
<dbReference type="PROSITE" id="PS51084">
    <property type="entry name" value="HIT_2"/>
    <property type="match status" value="1"/>
</dbReference>
<feature type="site" description="Important for induction of apoptosis" evidence="5">
    <location>
        <position position="198"/>
    </location>
</feature>
<dbReference type="EMBL" id="MU853763">
    <property type="protein sequence ID" value="KAK3943859.1"/>
    <property type="molecule type" value="Genomic_DNA"/>
</dbReference>
<evidence type="ECO:0000313" key="10">
    <source>
        <dbReference type="EMBL" id="KAK3943859.1"/>
    </source>
</evidence>
<accession>A0AAN6NEY5</accession>
<dbReference type="InterPro" id="IPR019808">
    <property type="entry name" value="Histidine_triad_CS"/>
</dbReference>
<dbReference type="Proteomes" id="UP001303473">
    <property type="component" value="Unassembled WGS sequence"/>
</dbReference>
<evidence type="ECO:0000256" key="6">
    <source>
        <dbReference type="PROSITE-ProRule" id="PRU00464"/>
    </source>
</evidence>
<evidence type="ECO:0000256" key="2">
    <source>
        <dbReference type="ARBA" id="ARBA00022801"/>
    </source>
</evidence>
<feature type="short sequence motif" description="Histidine triad motif" evidence="6">
    <location>
        <begin position="173"/>
        <end position="177"/>
    </location>
</feature>
<evidence type="ECO:0000256" key="4">
    <source>
        <dbReference type="PIRSR" id="PIRSR639383-2"/>
    </source>
</evidence>
<dbReference type="InterPro" id="IPR011146">
    <property type="entry name" value="HIT-like"/>
</dbReference>
<dbReference type="PROSITE" id="PS00892">
    <property type="entry name" value="HIT_1"/>
    <property type="match status" value="1"/>
</dbReference>
<feature type="binding site" evidence="4">
    <location>
        <begin position="168"/>
        <end position="171"/>
    </location>
    <ligand>
        <name>substrate</name>
    </ligand>
</feature>
<dbReference type="SUPFAM" id="SSF54197">
    <property type="entry name" value="HIT-like"/>
    <property type="match status" value="1"/>
</dbReference>
<feature type="compositionally biased region" description="Gly residues" evidence="8">
    <location>
        <begin position="143"/>
        <end position="152"/>
    </location>
</feature>
<feature type="active site" description="Tele-AMP-histidine intermediate" evidence="3">
    <location>
        <position position="175"/>
    </location>
</feature>
<evidence type="ECO:0000256" key="8">
    <source>
        <dbReference type="SAM" id="MobiDB-lite"/>
    </source>
</evidence>
<evidence type="ECO:0000256" key="5">
    <source>
        <dbReference type="PIRSR" id="PIRSR639383-3"/>
    </source>
</evidence>
<keyword evidence="1 7" id="KW-0547">Nucleotide-binding</keyword>
<evidence type="ECO:0000256" key="3">
    <source>
        <dbReference type="PIRSR" id="PIRSR639383-1"/>
    </source>
</evidence>
<feature type="domain" description="HIT" evidence="9">
    <location>
        <begin position="43"/>
        <end position="190"/>
    </location>
</feature>
<evidence type="ECO:0000256" key="1">
    <source>
        <dbReference type="ARBA" id="ARBA00022741"/>
    </source>
</evidence>
<keyword evidence="2 7" id="KW-0378">Hydrolase</keyword>
<feature type="compositionally biased region" description="Low complexity" evidence="8">
    <location>
        <begin position="119"/>
        <end position="142"/>
    </location>
</feature>
<dbReference type="InterPro" id="IPR036265">
    <property type="entry name" value="HIT-like_sf"/>
</dbReference>
<evidence type="ECO:0000256" key="7">
    <source>
        <dbReference type="RuleBase" id="RU366076"/>
    </source>
</evidence>
<comment type="cofactor">
    <cofactor evidence="7">
        <name>Mn(2+)</name>
        <dbReference type="ChEBI" id="CHEBI:29035"/>
    </cofactor>
</comment>
<sequence length="288" mass="31369">MTGMFRLSRSFAPSTSSRTSFCKKKPFIFNRKMGSESTINTSEKIYFGPFEVTNQVFLRTRYSFALVNLKPLLPGHVLVCPLARHKRLTDLSVVEVTDLFTSVQRVQRMLARHYFTHHSSPSSPSSPSNPSSSVPSGTTTTRAGGGGGGGAPEDGSFNIAVQDGAGAGQTVPHVHVHIIPRIPDATDKPADAPGDELYDRLAGEDGNVGGLQWDLLHGDGDGDSGGGMVGGSDDMERRPQPGGKFPPIEDRHRKPRTMQEMEAEAALFRRVLEEMEEQEEARPTKNHQ</sequence>
<dbReference type="InterPro" id="IPR039383">
    <property type="entry name" value="FHIT"/>
</dbReference>
<dbReference type="InterPro" id="IPR051884">
    <property type="entry name" value="Bis(5'-adenosyl)-TPase_reg"/>
</dbReference>
<dbReference type="CDD" id="cd01275">
    <property type="entry name" value="FHIT"/>
    <property type="match status" value="1"/>
</dbReference>
<feature type="region of interest" description="Disordered" evidence="8">
    <location>
        <begin position="225"/>
        <end position="255"/>
    </location>
</feature>
<dbReference type="AlphaFoldDB" id="A0AAN6NEY5"/>
<dbReference type="Gene3D" id="3.30.428.10">
    <property type="entry name" value="HIT-like"/>
    <property type="match status" value="1"/>
</dbReference>
<dbReference type="GO" id="GO:0047710">
    <property type="term" value="F:bis(5'-adenosyl)-triphosphatase activity"/>
    <property type="evidence" value="ECO:0007669"/>
    <property type="project" value="UniProtKB-UniRule"/>
</dbReference>
<feature type="binding site" evidence="4">
    <location>
        <position position="68"/>
    </location>
    <ligand>
        <name>substrate</name>
    </ligand>
</feature>
<evidence type="ECO:0000259" key="9">
    <source>
        <dbReference type="PROSITE" id="PS51084"/>
    </source>
</evidence>
<name>A0AAN6NEY5_9PEZI</name>
<dbReference type="EC" id="3.6.1.29" evidence="7"/>
<comment type="catalytic activity">
    <reaction evidence="7">
        <text>P(1),P(3)-bis(5'-adenosyl) triphosphate + H2O = AMP + ADP + 2 H(+)</text>
        <dbReference type="Rhea" id="RHEA:13893"/>
        <dbReference type="ChEBI" id="CHEBI:15377"/>
        <dbReference type="ChEBI" id="CHEBI:15378"/>
        <dbReference type="ChEBI" id="CHEBI:58529"/>
        <dbReference type="ChEBI" id="CHEBI:456215"/>
        <dbReference type="ChEBI" id="CHEBI:456216"/>
        <dbReference type="EC" id="3.6.1.29"/>
    </reaction>
</comment>